<dbReference type="EMBL" id="MU006243">
    <property type="protein sequence ID" value="KAF2819735.1"/>
    <property type="molecule type" value="Genomic_DNA"/>
</dbReference>
<sequence length="213" mass="24358">MWGGEIGDSTPCLPVFIGPYWDVLLQSQNCWDMLQFVRPWRGIRMMWVDTICMNQRNLEKRTSQVSHMRHIYGEGSRVVVYLGDDVVTDLGRFPVHLNLGHINSAPSYGDAFEKASVGLVPKIYLRSERIHNLEKLSSRAYFGRVWVIQELIASEQAVLRIGNNEFKADAGAMFRISLPQGAPFNWSQTRAPWVQYLGQKKALIQEIQKMSSV</sequence>
<proteinExistence type="predicted"/>
<dbReference type="OrthoDB" id="2157530at2759"/>
<evidence type="ECO:0000313" key="3">
    <source>
        <dbReference type="Proteomes" id="UP000799424"/>
    </source>
</evidence>
<dbReference type="InterPro" id="IPR052895">
    <property type="entry name" value="HetReg/Transcr_Mod"/>
</dbReference>
<dbReference type="PANTHER" id="PTHR24148">
    <property type="entry name" value="ANKYRIN REPEAT DOMAIN-CONTAINING PROTEIN 39 HOMOLOG-RELATED"/>
    <property type="match status" value="1"/>
</dbReference>
<dbReference type="AlphaFoldDB" id="A0A6A6ZHK8"/>
<evidence type="ECO:0000259" key="1">
    <source>
        <dbReference type="Pfam" id="PF06985"/>
    </source>
</evidence>
<gene>
    <name evidence="2" type="ORF">CC86DRAFT_127194</name>
</gene>
<dbReference type="Proteomes" id="UP000799424">
    <property type="component" value="Unassembled WGS sequence"/>
</dbReference>
<reference evidence="2" key="1">
    <citation type="journal article" date="2020" name="Stud. Mycol.">
        <title>101 Dothideomycetes genomes: a test case for predicting lifestyles and emergence of pathogens.</title>
        <authorList>
            <person name="Haridas S."/>
            <person name="Albert R."/>
            <person name="Binder M."/>
            <person name="Bloem J."/>
            <person name="Labutti K."/>
            <person name="Salamov A."/>
            <person name="Andreopoulos B."/>
            <person name="Baker S."/>
            <person name="Barry K."/>
            <person name="Bills G."/>
            <person name="Bluhm B."/>
            <person name="Cannon C."/>
            <person name="Castanera R."/>
            <person name="Culley D."/>
            <person name="Daum C."/>
            <person name="Ezra D."/>
            <person name="Gonzalez J."/>
            <person name="Henrissat B."/>
            <person name="Kuo A."/>
            <person name="Liang C."/>
            <person name="Lipzen A."/>
            <person name="Lutzoni F."/>
            <person name="Magnuson J."/>
            <person name="Mondo S."/>
            <person name="Nolan M."/>
            <person name="Ohm R."/>
            <person name="Pangilinan J."/>
            <person name="Park H.-J."/>
            <person name="Ramirez L."/>
            <person name="Alfaro M."/>
            <person name="Sun H."/>
            <person name="Tritt A."/>
            <person name="Yoshinaga Y."/>
            <person name="Zwiers L.-H."/>
            <person name="Turgeon B."/>
            <person name="Goodwin S."/>
            <person name="Spatafora J."/>
            <person name="Crous P."/>
            <person name="Grigoriev I."/>
        </authorList>
    </citation>
    <scope>NUCLEOTIDE SEQUENCE</scope>
    <source>
        <strain evidence="2">CBS 113818</strain>
    </source>
</reference>
<evidence type="ECO:0000313" key="2">
    <source>
        <dbReference type="EMBL" id="KAF2819735.1"/>
    </source>
</evidence>
<accession>A0A6A6ZHK8</accession>
<dbReference type="InterPro" id="IPR010730">
    <property type="entry name" value="HET"/>
</dbReference>
<dbReference type="Pfam" id="PF06985">
    <property type="entry name" value="HET"/>
    <property type="match status" value="1"/>
</dbReference>
<name>A0A6A6ZHK8_9PLEO</name>
<dbReference type="PANTHER" id="PTHR24148:SF81">
    <property type="entry name" value="HETEROKARYON INCOMPATIBILITY DOMAIN-CONTAINING PROTEIN"/>
    <property type="match status" value="1"/>
</dbReference>
<organism evidence="2 3">
    <name type="scientific">Ophiobolus disseminans</name>
    <dbReference type="NCBI Taxonomy" id="1469910"/>
    <lineage>
        <taxon>Eukaryota</taxon>
        <taxon>Fungi</taxon>
        <taxon>Dikarya</taxon>
        <taxon>Ascomycota</taxon>
        <taxon>Pezizomycotina</taxon>
        <taxon>Dothideomycetes</taxon>
        <taxon>Pleosporomycetidae</taxon>
        <taxon>Pleosporales</taxon>
        <taxon>Pleosporineae</taxon>
        <taxon>Phaeosphaeriaceae</taxon>
        <taxon>Ophiobolus</taxon>
    </lineage>
</organism>
<protein>
    <recommendedName>
        <fullName evidence="1">Heterokaryon incompatibility domain-containing protein</fullName>
    </recommendedName>
</protein>
<feature type="domain" description="Heterokaryon incompatibility" evidence="1">
    <location>
        <begin position="27"/>
        <end position="150"/>
    </location>
</feature>
<keyword evidence="3" id="KW-1185">Reference proteome</keyword>